<feature type="binding site" evidence="2">
    <location>
        <begin position="63"/>
        <end position="65"/>
    </location>
    <ligand>
        <name>substrate</name>
    </ligand>
</feature>
<comment type="caution">
    <text evidence="2">Lacks conserved residue(s) required for the propagation of feature annotation.</text>
</comment>
<comment type="cofactor">
    <cofactor evidence="2">
        <name>Mg(2+)</name>
        <dbReference type="ChEBI" id="CHEBI:18420"/>
    </cofactor>
    <text evidence="2">Binds 2 magnesium ions per subunit.</text>
</comment>
<dbReference type="PANTHER" id="PTHR10291">
    <property type="entry name" value="DEHYDRODOLICHYL DIPHOSPHATE SYNTHASE FAMILY MEMBER"/>
    <property type="match status" value="1"/>
</dbReference>
<feature type="binding site" evidence="2">
    <location>
        <position position="18"/>
    </location>
    <ligand>
        <name>Mg(2+)</name>
        <dbReference type="ChEBI" id="CHEBI:18420"/>
    </ligand>
</feature>
<dbReference type="InterPro" id="IPR001441">
    <property type="entry name" value="UPP_synth-like"/>
</dbReference>
<dbReference type="HAMAP" id="MF_01139">
    <property type="entry name" value="ISPT"/>
    <property type="match status" value="1"/>
</dbReference>
<feature type="binding site" evidence="2">
    <location>
        <position position="67"/>
    </location>
    <ligand>
        <name>substrate</name>
    </ligand>
</feature>
<evidence type="ECO:0000313" key="4">
    <source>
        <dbReference type="Proteomes" id="UP000034531"/>
    </source>
</evidence>
<reference evidence="3 4" key="1">
    <citation type="journal article" date="2015" name="Nature">
        <title>rRNA introns, odd ribosomes, and small enigmatic genomes across a large radiation of phyla.</title>
        <authorList>
            <person name="Brown C.T."/>
            <person name="Hug L.A."/>
            <person name="Thomas B.C."/>
            <person name="Sharon I."/>
            <person name="Castelle C.J."/>
            <person name="Singh A."/>
            <person name="Wilkins M.J."/>
            <person name="Williams K.H."/>
            <person name="Banfield J.F."/>
        </authorList>
    </citation>
    <scope>NUCLEOTIDE SEQUENCE [LARGE SCALE GENOMIC DNA]</scope>
</reference>
<dbReference type="SUPFAM" id="SSF64005">
    <property type="entry name" value="Undecaprenyl diphosphate synthase"/>
    <property type="match status" value="1"/>
</dbReference>
<keyword evidence="1 2" id="KW-0808">Transferase</keyword>
<protein>
    <recommendedName>
        <fullName evidence="2">Isoprenyl transferase</fullName>
        <ecNumber evidence="2">2.5.1.-</ecNumber>
    </recommendedName>
</protein>
<dbReference type="EC" id="2.5.1.-" evidence="2"/>
<organism evidence="3 4">
    <name type="scientific">Candidatus Curtissbacteria bacterium GW2011_GWA1_40_16</name>
    <dbReference type="NCBI Taxonomy" id="1618405"/>
    <lineage>
        <taxon>Bacteria</taxon>
        <taxon>Candidatus Curtissiibacteriota</taxon>
    </lineage>
</organism>
<dbReference type="Proteomes" id="UP000034531">
    <property type="component" value="Unassembled WGS sequence"/>
</dbReference>
<comment type="function">
    <text evidence="2">Catalyzes the condensation of isopentenyl diphosphate (IPP) with allylic pyrophosphates generating different type of terpenoids.</text>
</comment>
<dbReference type="NCBIfam" id="TIGR00055">
    <property type="entry name" value="uppS"/>
    <property type="match status" value="1"/>
</dbReference>
<name>A0A0G0RJZ3_9BACT</name>
<feature type="binding site" evidence="2">
    <location>
        <position position="35"/>
    </location>
    <ligand>
        <name>substrate</name>
    </ligand>
</feature>
<dbReference type="Gene3D" id="3.40.1180.10">
    <property type="entry name" value="Decaprenyl diphosphate synthase-like"/>
    <property type="match status" value="1"/>
</dbReference>
<dbReference type="Pfam" id="PF01255">
    <property type="entry name" value="Prenyltransf"/>
    <property type="match status" value="1"/>
</dbReference>
<feature type="active site" evidence="2">
    <location>
        <position position="18"/>
    </location>
</feature>
<feature type="binding site" evidence="2">
    <location>
        <begin position="188"/>
        <end position="190"/>
    </location>
    <ligand>
        <name>substrate</name>
    </ligand>
</feature>
<evidence type="ECO:0000313" key="3">
    <source>
        <dbReference type="EMBL" id="KKR50171.1"/>
    </source>
</evidence>
<dbReference type="GO" id="GO:0016094">
    <property type="term" value="P:polyprenol biosynthetic process"/>
    <property type="evidence" value="ECO:0007669"/>
    <property type="project" value="TreeGrafter"/>
</dbReference>
<sequence length="233" mass="26991">MIEAQKKTIPQHVVIIPDGNRRWAKKHGLEPIDGHKKGLDAAMQVVRGSRNLGVKVLTLWGFSTENWQRSKREVGYLMRVYTVFFGKHLKELVREEVRFKWLGRRDRVPAKLREVLEKVEKATASNNKYFLNICIDYGGHDEIVRAVKKVLKRGVKASQLTEEMITKNLDTAGVPDPDLLIRTSGEKRTSGILPWQTAYTELFFSKLFFPDFSMVELKRALTDYSNRQRRFGQ</sequence>
<dbReference type="InterPro" id="IPR036424">
    <property type="entry name" value="UPP_synth-like_sf"/>
</dbReference>
<feature type="active site" description="Proton acceptor" evidence="2">
    <location>
        <position position="66"/>
    </location>
</feature>
<evidence type="ECO:0000256" key="2">
    <source>
        <dbReference type="HAMAP-Rule" id="MF_01139"/>
    </source>
</evidence>
<accession>A0A0G0RJZ3</accession>
<keyword evidence="2" id="KW-0479">Metal-binding</keyword>
<dbReference type="GO" id="GO:0045547">
    <property type="term" value="F:ditrans,polycis-polyprenyl diphosphate synthase [(2E,6E)-farnesyl diphosphate specific] activity"/>
    <property type="evidence" value="ECO:0007669"/>
    <property type="project" value="TreeGrafter"/>
</dbReference>
<feature type="binding site" evidence="2">
    <location>
        <position position="182"/>
    </location>
    <ligand>
        <name>substrate</name>
    </ligand>
</feature>
<comment type="subunit">
    <text evidence="2">Homodimer.</text>
</comment>
<proteinExistence type="inferred from homology"/>
<dbReference type="PANTHER" id="PTHR10291:SF0">
    <property type="entry name" value="DEHYDRODOLICHYL DIPHOSPHATE SYNTHASE 2"/>
    <property type="match status" value="1"/>
</dbReference>
<evidence type="ECO:0000256" key="1">
    <source>
        <dbReference type="ARBA" id="ARBA00022679"/>
    </source>
</evidence>
<dbReference type="AlphaFoldDB" id="A0A0G0RJZ3"/>
<comment type="similarity">
    <text evidence="2">Belongs to the UPP synthase family.</text>
</comment>
<feature type="binding site" evidence="2">
    <location>
        <position position="23"/>
    </location>
    <ligand>
        <name>substrate</name>
    </ligand>
</feature>
<gene>
    <name evidence="3" type="ORF">UT84_C0014G0019</name>
</gene>
<feature type="binding site" evidence="2">
    <location>
        <position position="201"/>
    </location>
    <ligand>
        <name>Mg(2+)</name>
        <dbReference type="ChEBI" id="CHEBI:18420"/>
    </ligand>
</feature>
<keyword evidence="2" id="KW-0460">Magnesium</keyword>
<dbReference type="PATRIC" id="fig|1618405.3.peg.601"/>
<dbReference type="GO" id="GO:0000287">
    <property type="term" value="F:magnesium ion binding"/>
    <property type="evidence" value="ECO:0007669"/>
    <property type="project" value="UniProtKB-UniRule"/>
</dbReference>
<feature type="binding site" evidence="2">
    <location>
        <position position="69"/>
    </location>
    <ligand>
        <name>substrate</name>
    </ligand>
</feature>
<dbReference type="EMBL" id="LBYI01000014">
    <property type="protein sequence ID" value="KKR50171.1"/>
    <property type="molecule type" value="Genomic_DNA"/>
</dbReference>
<comment type="caution">
    <text evidence="3">The sequence shown here is derived from an EMBL/GenBank/DDBJ whole genome shotgun (WGS) entry which is preliminary data.</text>
</comment>
<dbReference type="CDD" id="cd00475">
    <property type="entry name" value="Cis_IPPS"/>
    <property type="match status" value="1"/>
</dbReference>
<feature type="binding site" evidence="2">
    <location>
        <begin position="19"/>
        <end position="22"/>
    </location>
    <ligand>
        <name>substrate</name>
    </ligand>
</feature>